<reference evidence="2" key="1">
    <citation type="submission" date="2018-12" db="EMBL/GenBank/DDBJ databases">
        <title>Tengunoibacter tsumagoiensis gen. nov., sp. nov., Dictyobacter kobayashii sp. nov., D. alpinus sp. nov., and D. joshuensis sp. nov. and description of Dictyobacteraceae fam. nov. within the order Ktedonobacterales isolated from Tengu-no-mugimeshi.</title>
        <authorList>
            <person name="Wang C.M."/>
            <person name="Zheng Y."/>
            <person name="Sakai Y."/>
            <person name="Toyoda A."/>
            <person name="Minakuchi Y."/>
            <person name="Abe K."/>
            <person name="Yokota A."/>
            <person name="Yabe S."/>
        </authorList>
    </citation>
    <scope>NUCLEOTIDE SEQUENCE [LARGE SCALE GENOMIC DNA]</scope>
    <source>
        <strain evidence="2">Uno11</strain>
    </source>
</reference>
<evidence type="ECO:0008006" key="3">
    <source>
        <dbReference type="Google" id="ProtNLM"/>
    </source>
</evidence>
<name>A0A402ANZ7_9CHLR</name>
<dbReference type="Gene3D" id="3.40.630.30">
    <property type="match status" value="1"/>
</dbReference>
<dbReference type="OrthoDB" id="157327at2"/>
<dbReference type="AlphaFoldDB" id="A0A402ANZ7"/>
<protein>
    <recommendedName>
        <fullName evidence="3">N-acetyltransferase domain-containing protein</fullName>
    </recommendedName>
</protein>
<accession>A0A402ANZ7</accession>
<sequence length="454" mass="51694">MHLISKNSFQRDLGDGLVLRWSTAEDIERIATLHSFIHRNNAAEAPNINAIRIIRAHMSGDYPLMGPLDFALVEDTTKEDRPVVATACLWKQTWSYEGIPFSVGRPEWVATDPAYRNRGLVRVLFEQLHARSEADGDLVQIITGIAYFYRQFGYEYALELEDRRSTPIVLIPERSEEGPEPLTLREATPAAIPTIEALYQRRQANSIVRDMPTRQQWLYEIETWKKYPELRHTFAFQMLVSAAGETIGFLASNAYRSGKTLVVWLLEFVDGVNIHSVMPAVLRALRAYGHALESTQPNIPAFQEISFSLGTTHPVHALLGTALDYPREPAYAWYIRVKDLPAFLKHIAPVLEQRLALSPVAGYSGELTMDFYRGGLRMHFEHGRLLDVEEWRTTLYGPEANSAFPPLVFLQVLFGHRSIDELRHIIPDIWVSAEARPLLLALFPTRPSCVFTWN</sequence>
<keyword evidence="2" id="KW-1185">Reference proteome</keyword>
<evidence type="ECO:0000313" key="1">
    <source>
        <dbReference type="EMBL" id="GCE20836.1"/>
    </source>
</evidence>
<organism evidence="1 2">
    <name type="scientific">Dictyobacter kobayashii</name>
    <dbReference type="NCBI Taxonomy" id="2014872"/>
    <lineage>
        <taxon>Bacteria</taxon>
        <taxon>Bacillati</taxon>
        <taxon>Chloroflexota</taxon>
        <taxon>Ktedonobacteria</taxon>
        <taxon>Ktedonobacterales</taxon>
        <taxon>Dictyobacteraceae</taxon>
        <taxon>Dictyobacter</taxon>
    </lineage>
</organism>
<comment type="caution">
    <text evidence="1">The sequence shown here is derived from an EMBL/GenBank/DDBJ whole genome shotgun (WGS) entry which is preliminary data.</text>
</comment>
<proteinExistence type="predicted"/>
<dbReference type="Pfam" id="PF13527">
    <property type="entry name" value="Acetyltransf_9"/>
    <property type="match status" value="1"/>
</dbReference>
<gene>
    <name evidence="1" type="ORF">KDK_46360</name>
</gene>
<evidence type="ECO:0000313" key="2">
    <source>
        <dbReference type="Proteomes" id="UP000287188"/>
    </source>
</evidence>
<dbReference type="SUPFAM" id="SSF55729">
    <property type="entry name" value="Acyl-CoA N-acyltransferases (Nat)"/>
    <property type="match status" value="1"/>
</dbReference>
<dbReference type="Proteomes" id="UP000287188">
    <property type="component" value="Unassembled WGS sequence"/>
</dbReference>
<dbReference type="RefSeq" id="WP_126552434.1">
    <property type="nucleotide sequence ID" value="NZ_BIFS01000001.1"/>
</dbReference>
<dbReference type="EMBL" id="BIFS01000001">
    <property type="protein sequence ID" value="GCE20836.1"/>
    <property type="molecule type" value="Genomic_DNA"/>
</dbReference>
<dbReference type="InterPro" id="IPR016181">
    <property type="entry name" value="Acyl_CoA_acyltransferase"/>
</dbReference>